<comment type="caution">
    <text evidence="1">The sequence shown here is derived from an EMBL/GenBank/DDBJ whole genome shotgun (WGS) entry which is preliminary data.</text>
</comment>
<keyword evidence="2" id="KW-1185">Reference proteome</keyword>
<dbReference type="InterPro" id="IPR052727">
    <property type="entry name" value="Rab4/Rab5_effector"/>
</dbReference>
<dbReference type="Proteomes" id="UP001165121">
    <property type="component" value="Unassembled WGS sequence"/>
</dbReference>
<evidence type="ECO:0000313" key="1">
    <source>
        <dbReference type="EMBL" id="GMF41442.1"/>
    </source>
</evidence>
<dbReference type="EMBL" id="BSXT01001336">
    <property type="protein sequence ID" value="GMF41442.1"/>
    <property type="molecule type" value="Genomic_DNA"/>
</dbReference>
<proteinExistence type="predicted"/>
<accession>A0A9W6XKP8</accession>
<dbReference type="PANTHER" id="PTHR13510">
    <property type="entry name" value="FYVE-FINGER-CONTAINING RAB5 EFFECTOR PROTEIN RABENOSYN-5-RELATED"/>
    <property type="match status" value="1"/>
</dbReference>
<organism evidence="1 2">
    <name type="scientific">Phytophthora fragariaefolia</name>
    <dbReference type="NCBI Taxonomy" id="1490495"/>
    <lineage>
        <taxon>Eukaryota</taxon>
        <taxon>Sar</taxon>
        <taxon>Stramenopiles</taxon>
        <taxon>Oomycota</taxon>
        <taxon>Peronosporomycetes</taxon>
        <taxon>Peronosporales</taxon>
        <taxon>Peronosporaceae</taxon>
        <taxon>Phytophthora</taxon>
    </lineage>
</organism>
<protein>
    <submittedName>
        <fullName evidence="1">Unnamed protein product</fullName>
    </submittedName>
</protein>
<name>A0A9W6XKP8_9STRA</name>
<dbReference type="AlphaFoldDB" id="A0A9W6XKP8"/>
<gene>
    <name evidence="1" type="ORF">Pfra01_001312600</name>
</gene>
<evidence type="ECO:0000313" key="2">
    <source>
        <dbReference type="Proteomes" id="UP001165121"/>
    </source>
</evidence>
<reference evidence="1" key="1">
    <citation type="submission" date="2023-04" db="EMBL/GenBank/DDBJ databases">
        <title>Phytophthora fragariaefolia NBRC 109709.</title>
        <authorList>
            <person name="Ichikawa N."/>
            <person name="Sato H."/>
            <person name="Tonouchi N."/>
        </authorList>
    </citation>
    <scope>NUCLEOTIDE SEQUENCE</scope>
    <source>
        <strain evidence="1">NBRC 109709</strain>
    </source>
</reference>
<sequence>MNIFKSTREFVVVDKHQVDERRWKNVKSKDNLHVYTERPRKKIEGMGGLPENYPSENQELNNDAGTSKGLPIMLSVGTFVGEMADLMFGVVNPTLDIMRIKASYVHDLDSASVLCSVVEPSEEEPFRSLVIKWMTIDVPLQSTNLRKITFCAKCMAEAIKWNALEPARDQAAGYEAYKAISTSSQSETPDSSTYDLIWGNLE</sequence>
<dbReference type="PANTHER" id="PTHR13510:SF44">
    <property type="entry name" value="RABENOSYN-5"/>
    <property type="match status" value="1"/>
</dbReference>